<dbReference type="PROSITE" id="PS51257">
    <property type="entry name" value="PROKAR_LIPOPROTEIN"/>
    <property type="match status" value="1"/>
</dbReference>
<gene>
    <name evidence="2" type="ORF">MPIPNATIZW_LOCUS17808</name>
</gene>
<keyword evidence="3" id="KW-1185">Reference proteome</keyword>
<name>A0ABP0ALG6_PIPNA</name>
<reference evidence="2" key="1">
    <citation type="submission" date="2023-12" db="EMBL/GenBank/DDBJ databases">
        <authorList>
            <person name="Brown T."/>
        </authorList>
    </citation>
    <scope>NUCLEOTIDE SEQUENCE</scope>
</reference>
<evidence type="ECO:0000313" key="3">
    <source>
        <dbReference type="Proteomes" id="UP001314169"/>
    </source>
</evidence>
<feature type="region of interest" description="Disordered" evidence="1">
    <location>
        <begin position="48"/>
        <end position="79"/>
    </location>
</feature>
<dbReference type="Proteomes" id="UP001314169">
    <property type="component" value="Chromosome 9"/>
</dbReference>
<organism evidence="2 3">
    <name type="scientific">Pipistrellus nathusii</name>
    <name type="common">Nathusius' pipistrelle</name>
    <dbReference type="NCBI Taxonomy" id="59473"/>
    <lineage>
        <taxon>Eukaryota</taxon>
        <taxon>Metazoa</taxon>
        <taxon>Chordata</taxon>
        <taxon>Craniata</taxon>
        <taxon>Vertebrata</taxon>
        <taxon>Euteleostomi</taxon>
        <taxon>Mammalia</taxon>
        <taxon>Eutheria</taxon>
        <taxon>Laurasiatheria</taxon>
        <taxon>Chiroptera</taxon>
        <taxon>Yangochiroptera</taxon>
        <taxon>Vespertilionidae</taxon>
        <taxon>Pipistrellus</taxon>
    </lineage>
</organism>
<proteinExistence type="predicted"/>
<accession>A0ABP0ALG6</accession>
<protein>
    <submittedName>
        <fullName evidence="2">Uncharacterized protein</fullName>
    </submittedName>
</protein>
<evidence type="ECO:0000313" key="2">
    <source>
        <dbReference type="EMBL" id="CAK6449502.1"/>
    </source>
</evidence>
<evidence type="ECO:0000256" key="1">
    <source>
        <dbReference type="SAM" id="MobiDB-lite"/>
    </source>
</evidence>
<dbReference type="EMBL" id="OY882866">
    <property type="protein sequence ID" value="CAK6449502.1"/>
    <property type="molecule type" value="Genomic_DNA"/>
</dbReference>
<sequence>MANIRMRVLPAAALASQSCSCGHPEAQRDEAPLPQVLHTVLQALSWPPQALQKSQERAGGQAASEHLQDELGPHNSTWLPSKYPVSGDLGGGGGCFYLMCNSKKCLESQL</sequence>